<reference evidence="3" key="4">
    <citation type="submission" date="2025-09" db="UniProtKB">
        <authorList>
            <consortium name="Ensembl"/>
        </authorList>
    </citation>
    <scope>IDENTIFICATION</scope>
    <source>
        <strain evidence="3">HNI</strain>
    </source>
</reference>
<name>A0A3P9K2I9_ORYLA</name>
<keyword evidence="1" id="KW-1015">Disulfide bond</keyword>
<dbReference type="PANTHER" id="PTHR41151:SF1">
    <property type="entry name" value="PARTNER OF BURSICON"/>
    <property type="match status" value="1"/>
</dbReference>
<evidence type="ECO:0000259" key="2">
    <source>
        <dbReference type="SMART" id="SM00041"/>
    </source>
</evidence>
<reference evidence="3 4" key="2">
    <citation type="submission" date="2017-04" db="EMBL/GenBank/DDBJ databases">
        <title>CpG methylation of centromeres and impact of large insertions on vertebrate speciation.</title>
        <authorList>
            <person name="Ichikawa K."/>
            <person name="Yoshimura J."/>
            <person name="Morishita S."/>
        </authorList>
    </citation>
    <scope>NUCLEOTIDE SEQUENCE</scope>
    <source>
        <strain evidence="3 4">HNI</strain>
    </source>
</reference>
<dbReference type="InterPro" id="IPR034441">
    <property type="entry name" value="Bursicon_suB"/>
</dbReference>
<evidence type="ECO:0000256" key="1">
    <source>
        <dbReference type="ARBA" id="ARBA00023157"/>
    </source>
</evidence>
<accession>A0A3P9K2I9</accession>
<dbReference type="InterPro" id="IPR029034">
    <property type="entry name" value="Cystine-knot_cytokine"/>
</dbReference>
<dbReference type="Proteomes" id="UP000265180">
    <property type="component" value="Chromosome 6"/>
</dbReference>
<sequence length="106" mass="11904">RCPPDLMLSCQGIQCLRKKHSRTVTVYSCDGKCPSATIFNFNINSHARFCKCCRESGLQTRTVSLYCSRNATVVEYNFQEPLDCSSLPRINVFLNKTLSSTLVSLS</sequence>
<dbReference type="SMART" id="SM00041">
    <property type="entry name" value="CT"/>
    <property type="match status" value="1"/>
</dbReference>
<dbReference type="AlphaFoldDB" id="A0A3P9K2I9"/>
<dbReference type="GO" id="GO:0005184">
    <property type="term" value="F:neuropeptide hormone activity"/>
    <property type="evidence" value="ECO:0007669"/>
    <property type="project" value="InterPro"/>
</dbReference>
<dbReference type="GO" id="GO:0001664">
    <property type="term" value="F:G protein-coupled receptor binding"/>
    <property type="evidence" value="ECO:0007669"/>
    <property type="project" value="InterPro"/>
</dbReference>
<proteinExistence type="predicted"/>
<feature type="domain" description="CTCK" evidence="2">
    <location>
        <begin position="9"/>
        <end position="92"/>
    </location>
</feature>
<evidence type="ECO:0000313" key="4">
    <source>
        <dbReference type="Proteomes" id="UP000265180"/>
    </source>
</evidence>
<evidence type="ECO:0000313" key="3">
    <source>
        <dbReference type="Ensembl" id="ENSORLP00020002645.1"/>
    </source>
</evidence>
<reference key="1">
    <citation type="journal article" date="2007" name="Nature">
        <title>The medaka draft genome and insights into vertebrate genome evolution.</title>
        <authorList>
            <person name="Kasahara M."/>
            <person name="Naruse K."/>
            <person name="Sasaki S."/>
            <person name="Nakatani Y."/>
            <person name="Qu W."/>
            <person name="Ahsan B."/>
            <person name="Yamada T."/>
            <person name="Nagayasu Y."/>
            <person name="Doi K."/>
            <person name="Kasai Y."/>
            <person name="Jindo T."/>
            <person name="Kobayashi D."/>
            <person name="Shimada A."/>
            <person name="Toyoda A."/>
            <person name="Kuroki Y."/>
            <person name="Fujiyama A."/>
            <person name="Sasaki T."/>
            <person name="Shimizu A."/>
            <person name="Asakawa S."/>
            <person name="Shimizu N."/>
            <person name="Hashimoto S."/>
            <person name="Yang J."/>
            <person name="Lee Y."/>
            <person name="Matsushima K."/>
            <person name="Sugano S."/>
            <person name="Sakaizumi M."/>
            <person name="Narita T."/>
            <person name="Ohishi K."/>
            <person name="Haga S."/>
            <person name="Ohta F."/>
            <person name="Nomoto H."/>
            <person name="Nogata K."/>
            <person name="Morishita T."/>
            <person name="Endo T."/>
            <person name="Shin-I T."/>
            <person name="Takeda H."/>
            <person name="Morishita S."/>
            <person name="Kohara Y."/>
        </authorList>
    </citation>
    <scope>NUCLEOTIDE SEQUENCE [LARGE SCALE GENOMIC DNA]</scope>
    <source>
        <strain>Hd-rR</strain>
    </source>
</reference>
<dbReference type="Gene3D" id="2.10.90.10">
    <property type="entry name" value="Cystine-knot cytokines"/>
    <property type="match status" value="1"/>
</dbReference>
<dbReference type="GO" id="GO:0031395">
    <property type="term" value="C:bursicon neuropeptide hormone complex"/>
    <property type="evidence" value="ECO:0007669"/>
    <property type="project" value="InterPro"/>
</dbReference>
<dbReference type="PANTHER" id="PTHR41151">
    <property type="entry name" value="PARTNER OF BURSICON"/>
    <property type="match status" value="1"/>
</dbReference>
<organism evidence="3 4">
    <name type="scientific">Oryzias latipes</name>
    <name type="common">Japanese rice fish</name>
    <name type="synonym">Japanese killifish</name>
    <dbReference type="NCBI Taxonomy" id="8090"/>
    <lineage>
        <taxon>Eukaryota</taxon>
        <taxon>Metazoa</taxon>
        <taxon>Chordata</taxon>
        <taxon>Craniata</taxon>
        <taxon>Vertebrata</taxon>
        <taxon>Euteleostomi</taxon>
        <taxon>Actinopterygii</taxon>
        <taxon>Neopterygii</taxon>
        <taxon>Teleostei</taxon>
        <taxon>Neoteleostei</taxon>
        <taxon>Acanthomorphata</taxon>
        <taxon>Ovalentaria</taxon>
        <taxon>Atherinomorphae</taxon>
        <taxon>Beloniformes</taxon>
        <taxon>Adrianichthyidae</taxon>
        <taxon>Oryziinae</taxon>
        <taxon>Oryzias</taxon>
    </lineage>
</organism>
<dbReference type="InterPro" id="IPR006207">
    <property type="entry name" value="Cys_knot_C"/>
</dbReference>
<protein>
    <recommendedName>
        <fullName evidence="2">CTCK domain-containing protein</fullName>
    </recommendedName>
</protein>
<reference evidence="3" key="3">
    <citation type="submission" date="2025-08" db="UniProtKB">
        <authorList>
            <consortium name="Ensembl"/>
        </authorList>
    </citation>
    <scope>IDENTIFICATION</scope>
    <source>
        <strain evidence="3">HNI</strain>
    </source>
</reference>
<dbReference type="Ensembl" id="ENSORLT00020010950.1">
    <property type="protein sequence ID" value="ENSORLP00020002645.1"/>
    <property type="gene ID" value="ENSORLG00020003418.1"/>
</dbReference>